<evidence type="ECO:0000313" key="4">
    <source>
        <dbReference type="Proteomes" id="UP000583929"/>
    </source>
</evidence>
<evidence type="ECO:0000256" key="1">
    <source>
        <dbReference type="ARBA" id="ARBA00006061"/>
    </source>
</evidence>
<dbReference type="GO" id="GO:0003697">
    <property type="term" value="F:single-stranded DNA binding"/>
    <property type="evidence" value="ECO:0007669"/>
    <property type="project" value="InterPro"/>
</dbReference>
<dbReference type="GO" id="GO:0006952">
    <property type="term" value="P:defense response"/>
    <property type="evidence" value="ECO:0007669"/>
    <property type="project" value="InterPro"/>
</dbReference>
<dbReference type="Pfam" id="PF08536">
    <property type="entry name" value="Whirly"/>
    <property type="match status" value="1"/>
</dbReference>
<dbReference type="PANTHER" id="PTHR31745">
    <property type="entry name" value="SINGLE-STRANDED DNA-BINDING PROTEIN WHY2, MITOCHONDRIAL"/>
    <property type="match status" value="1"/>
</dbReference>
<dbReference type="AlphaFoldDB" id="A0A7J6EIA4"/>
<dbReference type="PANTHER" id="PTHR31745:SF2">
    <property type="entry name" value="SINGLE-STRANDED DNA-BINDING PROTEIN WHY1, CHLOROPLASTIC"/>
    <property type="match status" value="1"/>
</dbReference>
<dbReference type="EMBL" id="JAATIQ010000392">
    <property type="protein sequence ID" value="KAF4358056.1"/>
    <property type="molecule type" value="Genomic_DNA"/>
</dbReference>
<dbReference type="GO" id="GO:0006355">
    <property type="term" value="P:regulation of DNA-templated transcription"/>
    <property type="evidence" value="ECO:0007669"/>
    <property type="project" value="InterPro"/>
</dbReference>
<dbReference type="Gene3D" id="2.30.31.10">
    <property type="entry name" value="Transcriptional Coactivator Pc4, Chain A"/>
    <property type="match status" value="2"/>
</dbReference>
<sequence>MMMMRPYSLSSSSSLTVTPQNPKLSAAHSFFFPPLSGTTALTFSSNPTHLTKRLSLKCRQSEYFDQQKLATTTAHYDNSSSFAPQTPSSRADQVPARFYVGHSIYKGKAALTVEPKAPEFTALDSGAFKVSKEGFILLQFAPAAGVRVYDWSRKQLALVLLAPVNSFMTLLKGEGVQNKLINLDENIYIPVTRAEFAVLNSAFNFILPHLLGWSAFANSIKPEEMSRGNNASPKYGGDYEWKR</sequence>
<protein>
    <submittedName>
        <fullName evidence="3">Uncharacterized protein</fullName>
    </submittedName>
</protein>
<comment type="similarity">
    <text evidence="1">Belongs to the Whirly family.</text>
</comment>
<dbReference type="Proteomes" id="UP000583929">
    <property type="component" value="Unassembled WGS sequence"/>
</dbReference>
<evidence type="ECO:0000256" key="2">
    <source>
        <dbReference type="ARBA" id="ARBA00022946"/>
    </source>
</evidence>
<keyword evidence="2" id="KW-0809">Transit peptide</keyword>
<dbReference type="InterPro" id="IPR013742">
    <property type="entry name" value="Whirly"/>
</dbReference>
<keyword evidence="4" id="KW-1185">Reference proteome</keyword>
<gene>
    <name evidence="3" type="ORF">G4B88_009619</name>
</gene>
<organism evidence="3 4">
    <name type="scientific">Cannabis sativa</name>
    <name type="common">Hemp</name>
    <name type="synonym">Marijuana</name>
    <dbReference type="NCBI Taxonomy" id="3483"/>
    <lineage>
        <taxon>Eukaryota</taxon>
        <taxon>Viridiplantae</taxon>
        <taxon>Streptophyta</taxon>
        <taxon>Embryophyta</taxon>
        <taxon>Tracheophyta</taxon>
        <taxon>Spermatophyta</taxon>
        <taxon>Magnoliopsida</taxon>
        <taxon>eudicotyledons</taxon>
        <taxon>Gunneridae</taxon>
        <taxon>Pentapetalae</taxon>
        <taxon>rosids</taxon>
        <taxon>fabids</taxon>
        <taxon>Rosales</taxon>
        <taxon>Cannabaceae</taxon>
        <taxon>Cannabis</taxon>
    </lineage>
</organism>
<evidence type="ECO:0000313" key="3">
    <source>
        <dbReference type="EMBL" id="KAF4358056.1"/>
    </source>
</evidence>
<proteinExistence type="inferred from homology"/>
<comment type="caution">
    <text evidence="3">The sequence shown here is derived from an EMBL/GenBank/DDBJ whole genome shotgun (WGS) entry which is preliminary data.</text>
</comment>
<reference evidence="3 4" key="1">
    <citation type="journal article" date="2020" name="bioRxiv">
        <title>Sequence and annotation of 42 cannabis genomes reveals extensive copy number variation in cannabinoid synthesis and pathogen resistance genes.</title>
        <authorList>
            <person name="Mckernan K.J."/>
            <person name="Helbert Y."/>
            <person name="Kane L.T."/>
            <person name="Ebling H."/>
            <person name="Zhang L."/>
            <person name="Liu B."/>
            <person name="Eaton Z."/>
            <person name="Mclaughlin S."/>
            <person name="Kingan S."/>
            <person name="Baybayan P."/>
            <person name="Concepcion G."/>
            <person name="Jordan M."/>
            <person name="Riva A."/>
            <person name="Barbazuk W."/>
            <person name="Harkins T."/>
        </authorList>
    </citation>
    <scope>NUCLEOTIDE SEQUENCE [LARGE SCALE GENOMIC DNA]</scope>
    <source>
        <strain evidence="4">cv. Jamaican Lion 4</strain>
        <tissue evidence="3">Leaf</tissue>
    </source>
</reference>
<dbReference type="InterPro" id="IPR009044">
    <property type="entry name" value="ssDNA-bd_transcriptional_reg"/>
</dbReference>
<accession>A0A7J6EIA4</accession>
<name>A0A7J6EIA4_CANSA</name>
<dbReference type="SUPFAM" id="SSF54447">
    <property type="entry name" value="ssDNA-binding transcriptional regulator domain"/>
    <property type="match status" value="1"/>
</dbReference>